<evidence type="ECO:0000313" key="2">
    <source>
        <dbReference type="EMBL" id="RPD65504.1"/>
    </source>
</evidence>
<evidence type="ECO:0000313" key="3">
    <source>
        <dbReference type="Proteomes" id="UP000313359"/>
    </source>
</evidence>
<feature type="transmembrane region" description="Helical" evidence="1">
    <location>
        <begin position="92"/>
        <end position="109"/>
    </location>
</feature>
<keyword evidence="1" id="KW-1133">Transmembrane helix</keyword>
<evidence type="ECO:0000256" key="1">
    <source>
        <dbReference type="SAM" id="Phobius"/>
    </source>
</evidence>
<name>A0A5C2SQ88_9APHY</name>
<dbReference type="EMBL" id="ML122252">
    <property type="protein sequence ID" value="RPD65504.1"/>
    <property type="molecule type" value="Genomic_DNA"/>
</dbReference>
<reference evidence="2" key="1">
    <citation type="journal article" date="2018" name="Genome Biol. Evol.">
        <title>Genomics and development of Lentinus tigrinus, a white-rot wood-decaying mushroom with dimorphic fruiting bodies.</title>
        <authorList>
            <person name="Wu B."/>
            <person name="Xu Z."/>
            <person name="Knudson A."/>
            <person name="Carlson A."/>
            <person name="Chen N."/>
            <person name="Kovaka S."/>
            <person name="LaButti K."/>
            <person name="Lipzen A."/>
            <person name="Pennachio C."/>
            <person name="Riley R."/>
            <person name="Schakwitz W."/>
            <person name="Umezawa K."/>
            <person name="Ohm R.A."/>
            <person name="Grigoriev I.V."/>
            <person name="Nagy L.G."/>
            <person name="Gibbons J."/>
            <person name="Hibbett D."/>
        </authorList>
    </citation>
    <scope>NUCLEOTIDE SEQUENCE [LARGE SCALE GENOMIC DNA]</scope>
    <source>
        <strain evidence="2">ALCF2SS1-6</strain>
    </source>
</reference>
<accession>A0A5C2SQ88</accession>
<keyword evidence="3" id="KW-1185">Reference proteome</keyword>
<sequence>MAVSQLFANAKLRRLVVPPESRASESPLSVMGHAAAEGRSAPASLHRLASAAQVYGVFNVGHNTPRVQYGRPRLSLGAYRIRRAHCLDHSSFAVWLVGMIGWTVGLWGTDGALVA</sequence>
<gene>
    <name evidence="2" type="ORF">L227DRAFT_214100</name>
</gene>
<proteinExistence type="predicted"/>
<organism evidence="2 3">
    <name type="scientific">Lentinus tigrinus ALCF2SS1-6</name>
    <dbReference type="NCBI Taxonomy" id="1328759"/>
    <lineage>
        <taxon>Eukaryota</taxon>
        <taxon>Fungi</taxon>
        <taxon>Dikarya</taxon>
        <taxon>Basidiomycota</taxon>
        <taxon>Agaricomycotina</taxon>
        <taxon>Agaricomycetes</taxon>
        <taxon>Polyporales</taxon>
        <taxon>Polyporaceae</taxon>
        <taxon>Lentinus</taxon>
    </lineage>
</organism>
<keyword evidence="1" id="KW-0812">Transmembrane</keyword>
<dbReference type="Proteomes" id="UP000313359">
    <property type="component" value="Unassembled WGS sequence"/>
</dbReference>
<dbReference type="AlphaFoldDB" id="A0A5C2SQ88"/>
<keyword evidence="1" id="KW-0472">Membrane</keyword>
<protein>
    <submittedName>
        <fullName evidence="2">Uncharacterized protein</fullName>
    </submittedName>
</protein>